<dbReference type="Pfam" id="PF00778">
    <property type="entry name" value="DIX"/>
    <property type="match status" value="1"/>
</dbReference>
<evidence type="ECO:0000256" key="2">
    <source>
        <dbReference type="PROSITE-ProRule" id="PRU00069"/>
    </source>
</evidence>
<name>A0ABD2PSQ6_9PLAT</name>
<keyword evidence="1 2" id="KW-0879">Wnt signaling pathway</keyword>
<dbReference type="InterPro" id="IPR043581">
    <property type="entry name" value="Axin-like"/>
</dbReference>
<sequence>MKGAVVSMMSDNFVKDLLATGASSCSRHRKHRSREAGQHFGLQKSNSGSRSRKHLFRAMEAFDEPFFEGEQEAELVEDSWIWGEKLKQLAHKTHKKSHKKSHRKDESPHLPPRVLIQHTAPKLDTEEHINANMEDELIKYNDSASPLATIVEAETVANEPSKTKNSASSGGSNSLGTSSSLCTTETGAMTTNSSSSRSSSGAPSGNQGLVVGYYLFDEKVPYRSLWTGTRPITLRDFKMLIPKRGNLRFFFKNASNEFDELGAVMQEVTAEDQELPLYEGKVVAKVERVD</sequence>
<protein>
    <submittedName>
        <fullName evidence="5">Axin-2</fullName>
    </submittedName>
</protein>
<dbReference type="SMART" id="SM00021">
    <property type="entry name" value="DAX"/>
    <property type="match status" value="1"/>
</dbReference>
<proteinExistence type="predicted"/>
<feature type="region of interest" description="Disordered" evidence="3">
    <location>
        <begin position="24"/>
        <end position="51"/>
    </location>
</feature>
<dbReference type="Proteomes" id="UP001626550">
    <property type="component" value="Unassembled WGS sequence"/>
</dbReference>
<keyword evidence="6" id="KW-1185">Reference proteome</keyword>
<evidence type="ECO:0000256" key="3">
    <source>
        <dbReference type="SAM" id="MobiDB-lite"/>
    </source>
</evidence>
<dbReference type="PROSITE" id="PS50841">
    <property type="entry name" value="DIX"/>
    <property type="match status" value="1"/>
</dbReference>
<feature type="region of interest" description="Disordered" evidence="3">
    <location>
        <begin position="91"/>
        <end position="113"/>
    </location>
</feature>
<feature type="region of interest" description="Disordered" evidence="3">
    <location>
        <begin position="155"/>
        <end position="204"/>
    </location>
</feature>
<dbReference type="AlphaFoldDB" id="A0ABD2PSQ6"/>
<dbReference type="InterPro" id="IPR001158">
    <property type="entry name" value="DIX"/>
</dbReference>
<dbReference type="SUPFAM" id="SSF54236">
    <property type="entry name" value="Ubiquitin-like"/>
    <property type="match status" value="1"/>
</dbReference>
<evidence type="ECO:0000256" key="1">
    <source>
        <dbReference type="ARBA" id="ARBA00022687"/>
    </source>
</evidence>
<evidence type="ECO:0000313" key="5">
    <source>
        <dbReference type="EMBL" id="KAL3308781.1"/>
    </source>
</evidence>
<gene>
    <name evidence="5" type="primary">AXIN2_2</name>
    <name evidence="5" type="ORF">Ciccas_012682</name>
</gene>
<dbReference type="InterPro" id="IPR038207">
    <property type="entry name" value="DIX_dom_sf"/>
</dbReference>
<accession>A0ABD2PSQ6</accession>
<evidence type="ECO:0000259" key="4">
    <source>
        <dbReference type="PROSITE" id="PS50841"/>
    </source>
</evidence>
<dbReference type="PANTHER" id="PTHR46102">
    <property type="entry name" value="AXIN"/>
    <property type="match status" value="1"/>
</dbReference>
<feature type="compositionally biased region" description="Low complexity" evidence="3">
    <location>
        <begin position="163"/>
        <end position="181"/>
    </location>
</feature>
<feature type="compositionally biased region" description="Polar residues" evidence="3">
    <location>
        <begin position="182"/>
        <end position="192"/>
    </location>
</feature>
<feature type="domain" description="DIX" evidence="4">
    <location>
        <begin position="206"/>
        <end position="290"/>
    </location>
</feature>
<evidence type="ECO:0000313" key="6">
    <source>
        <dbReference type="Proteomes" id="UP001626550"/>
    </source>
</evidence>
<dbReference type="GO" id="GO:0016055">
    <property type="term" value="P:Wnt signaling pathway"/>
    <property type="evidence" value="ECO:0007669"/>
    <property type="project" value="UniProtKB-KW"/>
</dbReference>
<dbReference type="PANTHER" id="PTHR46102:SF2">
    <property type="entry name" value="AXIN"/>
    <property type="match status" value="1"/>
</dbReference>
<dbReference type="EMBL" id="JBJKFK010004705">
    <property type="protein sequence ID" value="KAL3308781.1"/>
    <property type="molecule type" value="Genomic_DNA"/>
</dbReference>
<organism evidence="5 6">
    <name type="scientific">Cichlidogyrus casuarinus</name>
    <dbReference type="NCBI Taxonomy" id="1844966"/>
    <lineage>
        <taxon>Eukaryota</taxon>
        <taxon>Metazoa</taxon>
        <taxon>Spiralia</taxon>
        <taxon>Lophotrochozoa</taxon>
        <taxon>Platyhelminthes</taxon>
        <taxon>Monogenea</taxon>
        <taxon>Monopisthocotylea</taxon>
        <taxon>Dactylogyridea</taxon>
        <taxon>Ancyrocephalidae</taxon>
        <taxon>Cichlidogyrus</taxon>
    </lineage>
</organism>
<dbReference type="Gene3D" id="2.40.240.130">
    <property type="match status" value="1"/>
</dbReference>
<comment type="caution">
    <text evidence="5">The sequence shown here is derived from an EMBL/GenBank/DDBJ whole genome shotgun (WGS) entry which is preliminary data.</text>
</comment>
<reference evidence="5 6" key="1">
    <citation type="submission" date="2024-11" db="EMBL/GenBank/DDBJ databases">
        <title>Adaptive evolution of stress response genes in parasites aligns with host niche diversity.</title>
        <authorList>
            <person name="Hahn C."/>
            <person name="Resl P."/>
        </authorList>
    </citation>
    <scope>NUCLEOTIDE SEQUENCE [LARGE SCALE GENOMIC DNA]</scope>
    <source>
        <strain evidence="5">EGGRZ-B1_66</strain>
        <tissue evidence="5">Body</tissue>
    </source>
</reference>
<feature type="compositionally biased region" description="Basic residues" evidence="3">
    <location>
        <begin position="91"/>
        <end position="102"/>
    </location>
</feature>
<dbReference type="InterPro" id="IPR029071">
    <property type="entry name" value="Ubiquitin-like_domsf"/>
</dbReference>